<keyword evidence="2" id="KW-1185">Reference proteome</keyword>
<dbReference type="GO" id="GO:0016706">
    <property type="term" value="F:2-oxoglutarate-dependent dioxygenase activity"/>
    <property type="evidence" value="ECO:0007669"/>
    <property type="project" value="UniProtKB-ARBA"/>
</dbReference>
<dbReference type="Proteomes" id="UP000185192">
    <property type="component" value="Unassembled WGS sequence"/>
</dbReference>
<dbReference type="Pfam" id="PF05721">
    <property type="entry name" value="PhyH"/>
    <property type="match status" value="1"/>
</dbReference>
<accession>A0A1N6D5T9</accession>
<proteinExistence type="predicted"/>
<sequence>MIDIERHRQDLTTWGITRIDQLFSLAEVESARDPIVRIGAKHGLHSATGWERSQSRFTGAKEFRAAVNALTHSDSFPNLVTPDLLDLAERLLGESVTLMPPGQQILFTLPGASSWSVPHDVWHVDAPRSGKNISPGLQLFAFLDDVEPTGGGTLAVAGSHHLLNHAGQLRSKEFKRRLAREPYFRSLFNPDRDPIARLDETQGKIGDVNVRVMELTGRAGDAWFMDLRILHSPAPNAADSARMMLTCRLPGTSVGTNWY</sequence>
<dbReference type="AlphaFoldDB" id="A0A1N6D5T9"/>
<name>A0A1N6D5T9_9SPHN</name>
<evidence type="ECO:0000313" key="2">
    <source>
        <dbReference type="Proteomes" id="UP000185192"/>
    </source>
</evidence>
<dbReference type="RefSeq" id="WP_074204490.1">
    <property type="nucleotide sequence ID" value="NZ_FSQW01000001.1"/>
</dbReference>
<dbReference type="EMBL" id="FSQW01000001">
    <property type="protein sequence ID" value="SIN66200.1"/>
    <property type="molecule type" value="Genomic_DNA"/>
</dbReference>
<gene>
    <name evidence="1" type="ORF">SAMN02745824_1592</name>
</gene>
<dbReference type="STRING" id="1123272.SAMN02745824_1592"/>
<protein>
    <submittedName>
        <fullName evidence="1">Phytanoyl-CoA dioxygenase (PhyH)</fullName>
    </submittedName>
</protein>
<keyword evidence="1" id="KW-0560">Oxidoreductase</keyword>
<dbReference type="OrthoDB" id="9791262at2"/>
<dbReference type="SUPFAM" id="SSF51197">
    <property type="entry name" value="Clavaminate synthase-like"/>
    <property type="match status" value="1"/>
</dbReference>
<organism evidence="1 2">
    <name type="scientific">Parasphingorhabdus marina DSM 22363</name>
    <dbReference type="NCBI Taxonomy" id="1123272"/>
    <lineage>
        <taxon>Bacteria</taxon>
        <taxon>Pseudomonadati</taxon>
        <taxon>Pseudomonadota</taxon>
        <taxon>Alphaproteobacteria</taxon>
        <taxon>Sphingomonadales</taxon>
        <taxon>Sphingomonadaceae</taxon>
        <taxon>Parasphingorhabdus</taxon>
    </lineage>
</organism>
<dbReference type="InterPro" id="IPR008775">
    <property type="entry name" value="Phytyl_CoA_dOase-like"/>
</dbReference>
<reference evidence="2" key="1">
    <citation type="submission" date="2016-11" db="EMBL/GenBank/DDBJ databases">
        <authorList>
            <person name="Varghese N."/>
            <person name="Submissions S."/>
        </authorList>
    </citation>
    <scope>NUCLEOTIDE SEQUENCE [LARGE SCALE GENOMIC DNA]</scope>
    <source>
        <strain evidence="2">DSM 22363</strain>
    </source>
</reference>
<dbReference type="Gene3D" id="2.60.120.620">
    <property type="entry name" value="q2cbj1_9rhob like domain"/>
    <property type="match status" value="1"/>
</dbReference>
<evidence type="ECO:0000313" key="1">
    <source>
        <dbReference type="EMBL" id="SIN66200.1"/>
    </source>
</evidence>
<keyword evidence="1" id="KW-0223">Dioxygenase</keyword>